<evidence type="ECO:0000313" key="1">
    <source>
        <dbReference type="EMBL" id="JAE38318.1"/>
    </source>
</evidence>
<reference evidence="1" key="1">
    <citation type="submission" date="2014-09" db="EMBL/GenBank/DDBJ databases">
        <authorList>
            <person name="Magalhaes I.L.F."/>
            <person name="Oliveira U."/>
            <person name="Santos F.R."/>
            <person name="Vidigal T.H.D.A."/>
            <person name="Brescovit A.D."/>
            <person name="Santos A.J."/>
        </authorList>
    </citation>
    <scope>NUCLEOTIDE SEQUENCE</scope>
    <source>
        <tissue evidence="1">Shoot tissue taken approximately 20 cm above the soil surface</tissue>
    </source>
</reference>
<reference evidence="1" key="2">
    <citation type="journal article" date="2015" name="Data Brief">
        <title>Shoot transcriptome of the giant reed, Arundo donax.</title>
        <authorList>
            <person name="Barrero R.A."/>
            <person name="Guerrero F.D."/>
            <person name="Moolhuijzen P."/>
            <person name="Goolsby J.A."/>
            <person name="Tidwell J."/>
            <person name="Bellgard S.E."/>
            <person name="Bellgard M.I."/>
        </authorList>
    </citation>
    <scope>NUCLEOTIDE SEQUENCE</scope>
    <source>
        <tissue evidence="1">Shoot tissue taken approximately 20 cm above the soil surface</tissue>
    </source>
</reference>
<name>A0A0A9HZG1_ARUDO</name>
<protein>
    <submittedName>
        <fullName evidence="1">Uncharacterized protein</fullName>
    </submittedName>
</protein>
<sequence>MELLSGRSAKSQTNAIVVGCNILEVFLYLSIRFHYAHCFVW</sequence>
<dbReference type="AlphaFoldDB" id="A0A0A9HZG1"/>
<proteinExistence type="predicted"/>
<dbReference type="EMBL" id="GBRH01159578">
    <property type="protein sequence ID" value="JAE38318.1"/>
    <property type="molecule type" value="Transcribed_RNA"/>
</dbReference>
<organism evidence="1">
    <name type="scientific">Arundo donax</name>
    <name type="common">Giant reed</name>
    <name type="synonym">Donax arundinaceus</name>
    <dbReference type="NCBI Taxonomy" id="35708"/>
    <lineage>
        <taxon>Eukaryota</taxon>
        <taxon>Viridiplantae</taxon>
        <taxon>Streptophyta</taxon>
        <taxon>Embryophyta</taxon>
        <taxon>Tracheophyta</taxon>
        <taxon>Spermatophyta</taxon>
        <taxon>Magnoliopsida</taxon>
        <taxon>Liliopsida</taxon>
        <taxon>Poales</taxon>
        <taxon>Poaceae</taxon>
        <taxon>PACMAD clade</taxon>
        <taxon>Arundinoideae</taxon>
        <taxon>Arundineae</taxon>
        <taxon>Arundo</taxon>
    </lineage>
</organism>
<accession>A0A0A9HZG1</accession>